<evidence type="ECO:0000256" key="7">
    <source>
        <dbReference type="ARBA" id="ARBA00023098"/>
    </source>
</evidence>
<keyword evidence="7" id="KW-0443">Lipid metabolism</keyword>
<comment type="cofactor">
    <cofactor evidence="1">
        <name>FAD</name>
        <dbReference type="ChEBI" id="CHEBI:57692"/>
    </cofactor>
</comment>
<evidence type="ECO:0000256" key="14">
    <source>
        <dbReference type="ARBA" id="ARBA00049744"/>
    </source>
</evidence>
<dbReference type="InterPro" id="IPR036188">
    <property type="entry name" value="FAD/NAD-bd_sf"/>
</dbReference>
<evidence type="ECO:0000256" key="11">
    <source>
        <dbReference type="ARBA" id="ARBA00038856"/>
    </source>
</evidence>
<evidence type="ECO:0000256" key="15">
    <source>
        <dbReference type="ARBA" id="ARBA00049778"/>
    </source>
</evidence>
<dbReference type="RefSeq" id="WP_290289639.1">
    <property type="nucleotide sequence ID" value="NZ_CP047211.1"/>
</dbReference>
<dbReference type="EC" id="5.3.3.1" evidence="11"/>
<dbReference type="Gene3D" id="3.50.50.60">
    <property type="entry name" value="FAD/NAD(P)-binding domain"/>
    <property type="match status" value="1"/>
</dbReference>
<accession>A0ABV7ZQV1</accession>
<evidence type="ECO:0000256" key="6">
    <source>
        <dbReference type="ARBA" id="ARBA00023002"/>
    </source>
</evidence>
<dbReference type="Gene3D" id="3.30.410.10">
    <property type="entry name" value="Cholesterol Oxidase, domain 2"/>
    <property type="match status" value="1"/>
</dbReference>
<dbReference type="PROSITE" id="PS51318">
    <property type="entry name" value="TAT"/>
    <property type="match status" value="1"/>
</dbReference>
<dbReference type="Proteomes" id="UP001595751">
    <property type="component" value="Unassembled WGS sequence"/>
</dbReference>
<evidence type="ECO:0000259" key="16">
    <source>
        <dbReference type="Pfam" id="PF05199"/>
    </source>
</evidence>
<evidence type="ECO:0000256" key="5">
    <source>
        <dbReference type="ARBA" id="ARBA00022827"/>
    </source>
</evidence>
<keyword evidence="18" id="KW-1185">Reference proteome</keyword>
<dbReference type="PANTHER" id="PTHR47470">
    <property type="entry name" value="CHOLESTEROL OXIDASE"/>
    <property type="match status" value="1"/>
</dbReference>
<organism evidence="17 18">
    <name type="scientific">Corynebacterium hansenii</name>
    <dbReference type="NCBI Taxonomy" id="394964"/>
    <lineage>
        <taxon>Bacteria</taxon>
        <taxon>Bacillati</taxon>
        <taxon>Actinomycetota</taxon>
        <taxon>Actinomycetes</taxon>
        <taxon>Mycobacteriales</taxon>
        <taxon>Corynebacteriaceae</taxon>
        <taxon>Corynebacterium</taxon>
    </lineage>
</organism>
<dbReference type="InterPro" id="IPR019546">
    <property type="entry name" value="TAT_signal_bac_arc"/>
</dbReference>
<dbReference type="EC" id="1.1.3.6" evidence="13"/>
<dbReference type="InterPro" id="IPR052542">
    <property type="entry name" value="Cholesterol_Oxidase"/>
</dbReference>
<evidence type="ECO:0000256" key="4">
    <source>
        <dbReference type="ARBA" id="ARBA00022630"/>
    </source>
</evidence>
<reference evidence="18" key="1">
    <citation type="journal article" date="2019" name="Int. J. Syst. Evol. Microbiol.">
        <title>The Global Catalogue of Microorganisms (GCM) 10K type strain sequencing project: providing services to taxonomists for standard genome sequencing and annotation.</title>
        <authorList>
            <consortium name="The Broad Institute Genomics Platform"/>
            <consortium name="The Broad Institute Genome Sequencing Center for Infectious Disease"/>
            <person name="Wu L."/>
            <person name="Ma J."/>
        </authorList>
    </citation>
    <scope>NUCLEOTIDE SEQUENCE [LARGE SCALE GENOMIC DNA]</scope>
    <source>
        <strain evidence="18">CCUG 53252</strain>
    </source>
</reference>
<dbReference type="Pfam" id="PF05199">
    <property type="entry name" value="GMC_oxred_C"/>
    <property type="match status" value="1"/>
</dbReference>
<sequence length="564" mass="60181">MAPKSQPHPSAITRRDFLRGATALAAGAAAAPAIGRAHAAPAHSPGDARALADPSRPRTAIIIGSGFGGCVAALRLGQAGYRTTVFERGRRWNTEGGEDAFPLLMKPDRRTAWFSDHPNINQLTRVTPIERYPGLIDRIHGQGADAVFGAGVGGGSLTFGTFSIQPRRREWDMIYPEAIEYDEMDSTWFPLARKETGVSPLPEDLLELPQWRGAKAWLETVADAGLETTRHHFAIDWDRVREELDGRRPPSVSVGEYVYGTNSGAKLSLDRSYLARAEATGNVEVVPMTEAIGIDELPDGRMQVTSKLIDDSGKELTRRTDVADVVVMAAGAFHSTALLAQMRAAGRLPKLSPMVGENVGTNGDFLVGQTLQRKDFGSKQGGPGVGVVFDEGPQGPYSLSWEGAPIPDFAGGFTTTHLMQVMTDERGSITADPNTGTATLVYPHPRANTEVDKKARAAALHFKYLAHDRHGFPQAGVPVWSQAADFGTACTWHLLGGLVMDGARAHGGAAGAADAQGRVHGYPGLLVVDGSLLPGSTGMVNPSLTITAVAERCMHKYLADAAKE</sequence>
<dbReference type="EMBL" id="JBHRZN010000002">
    <property type="protein sequence ID" value="MFC3850153.1"/>
    <property type="molecule type" value="Genomic_DNA"/>
</dbReference>
<keyword evidence="3" id="KW-0153">Cholesterol metabolism</keyword>
<gene>
    <name evidence="17" type="ORF">ACFORJ_08230</name>
</gene>
<dbReference type="Pfam" id="PF13450">
    <property type="entry name" value="NAD_binding_8"/>
    <property type="match status" value="1"/>
</dbReference>
<keyword evidence="4" id="KW-0285">Flavoprotein</keyword>
<keyword evidence="8" id="KW-1207">Sterol metabolism</keyword>
<evidence type="ECO:0000256" key="10">
    <source>
        <dbReference type="ARBA" id="ARBA00023235"/>
    </source>
</evidence>
<name>A0ABV7ZQV1_9CORY</name>
<evidence type="ECO:0000313" key="17">
    <source>
        <dbReference type="EMBL" id="MFC3850153.1"/>
    </source>
</evidence>
<evidence type="ECO:0000256" key="3">
    <source>
        <dbReference type="ARBA" id="ARBA00022548"/>
    </source>
</evidence>
<keyword evidence="9" id="KW-0753">Steroid metabolism</keyword>
<protein>
    <recommendedName>
        <fullName evidence="14">Cholesterol oxidase</fullName>
        <ecNumber evidence="13">1.1.3.6</ecNumber>
        <ecNumber evidence="11">5.3.3.1</ecNumber>
    </recommendedName>
    <alternativeName>
        <fullName evidence="15">Cholesterol isomerase</fullName>
    </alternativeName>
</protein>
<evidence type="ECO:0000313" key="18">
    <source>
        <dbReference type="Proteomes" id="UP001595751"/>
    </source>
</evidence>
<evidence type="ECO:0000256" key="13">
    <source>
        <dbReference type="ARBA" id="ARBA00049723"/>
    </source>
</evidence>
<proteinExistence type="inferred from homology"/>
<evidence type="ECO:0000256" key="8">
    <source>
        <dbReference type="ARBA" id="ARBA00023166"/>
    </source>
</evidence>
<dbReference type="NCBIfam" id="TIGR01409">
    <property type="entry name" value="TAT_signal_seq"/>
    <property type="match status" value="1"/>
</dbReference>
<evidence type="ECO:0000256" key="1">
    <source>
        <dbReference type="ARBA" id="ARBA00001974"/>
    </source>
</evidence>
<comment type="similarity">
    <text evidence="2">Belongs to the GMC oxidoreductase family.</text>
</comment>
<dbReference type="InterPro" id="IPR007867">
    <property type="entry name" value="GMC_OxRtase_C"/>
</dbReference>
<comment type="pathway">
    <text evidence="12">Steroid metabolism; cholesterol degradation.</text>
</comment>
<dbReference type="PANTHER" id="PTHR47470:SF1">
    <property type="entry name" value="FAD-DEPENDENT OXIDOREDUCTASE 2 FAD BINDING DOMAIN-CONTAINING PROTEIN"/>
    <property type="match status" value="1"/>
</dbReference>
<keyword evidence="10" id="KW-0413">Isomerase</keyword>
<keyword evidence="6" id="KW-0560">Oxidoreductase</keyword>
<dbReference type="SUPFAM" id="SSF51905">
    <property type="entry name" value="FAD/NAD(P)-binding domain"/>
    <property type="match status" value="1"/>
</dbReference>
<comment type="caution">
    <text evidence="17">The sequence shown here is derived from an EMBL/GenBank/DDBJ whole genome shotgun (WGS) entry which is preliminary data.</text>
</comment>
<evidence type="ECO:0000256" key="2">
    <source>
        <dbReference type="ARBA" id="ARBA00010790"/>
    </source>
</evidence>
<keyword evidence="5" id="KW-0274">FAD</keyword>
<dbReference type="InterPro" id="IPR006311">
    <property type="entry name" value="TAT_signal"/>
</dbReference>
<evidence type="ECO:0000256" key="12">
    <source>
        <dbReference type="ARBA" id="ARBA00049645"/>
    </source>
</evidence>
<feature type="domain" description="Glucose-methanol-choline oxidoreductase C-terminal" evidence="16">
    <location>
        <begin position="425"/>
        <end position="550"/>
    </location>
</feature>
<evidence type="ECO:0000256" key="9">
    <source>
        <dbReference type="ARBA" id="ARBA00023221"/>
    </source>
</evidence>